<protein>
    <submittedName>
        <fullName evidence="2">Acyl carrier protein</fullName>
    </submittedName>
</protein>
<gene>
    <name evidence="2" type="ORF">SAMN02927900_06141</name>
</gene>
<dbReference type="Gene3D" id="1.10.1200.10">
    <property type="entry name" value="ACP-like"/>
    <property type="match status" value="1"/>
</dbReference>
<dbReference type="Proteomes" id="UP000199542">
    <property type="component" value="Unassembled WGS sequence"/>
</dbReference>
<dbReference type="PROSITE" id="PS50075">
    <property type="entry name" value="CARRIER"/>
    <property type="match status" value="1"/>
</dbReference>
<reference evidence="2 3" key="1">
    <citation type="submission" date="2016-10" db="EMBL/GenBank/DDBJ databases">
        <authorList>
            <person name="de Groot N.N."/>
        </authorList>
    </citation>
    <scope>NUCLEOTIDE SEQUENCE [LARGE SCALE GENOMIC DNA]</scope>
    <source>
        <strain evidence="2 3">CGMCC 1.3401</strain>
    </source>
</reference>
<evidence type="ECO:0000313" key="3">
    <source>
        <dbReference type="Proteomes" id="UP000199542"/>
    </source>
</evidence>
<dbReference type="RefSeq" id="WP_092588504.1">
    <property type="nucleotide sequence ID" value="NZ_FMTM01000018.1"/>
</dbReference>
<feature type="domain" description="Carrier" evidence="1">
    <location>
        <begin position="2"/>
        <end position="80"/>
    </location>
</feature>
<evidence type="ECO:0000313" key="2">
    <source>
        <dbReference type="EMBL" id="SCW88818.1"/>
    </source>
</evidence>
<name>A0A1G4U5B3_9HYPH</name>
<dbReference type="Pfam" id="PF00550">
    <property type="entry name" value="PP-binding"/>
    <property type="match status" value="1"/>
</dbReference>
<dbReference type="InterPro" id="IPR036736">
    <property type="entry name" value="ACP-like_sf"/>
</dbReference>
<organism evidence="2 3">
    <name type="scientific">Rhizobium mongolense subsp. loessense</name>
    <dbReference type="NCBI Taxonomy" id="158890"/>
    <lineage>
        <taxon>Bacteria</taxon>
        <taxon>Pseudomonadati</taxon>
        <taxon>Pseudomonadota</taxon>
        <taxon>Alphaproteobacteria</taxon>
        <taxon>Hyphomicrobiales</taxon>
        <taxon>Rhizobiaceae</taxon>
        <taxon>Rhizobium/Agrobacterium group</taxon>
        <taxon>Rhizobium</taxon>
    </lineage>
</organism>
<sequence length="86" mass="9423">MKSIENAIIDAIVELLELQAPNSVGRETRLQDLGIDSGLMLELFLLIEDNVADLDIDPASLRPEHFSTVDSLATFVTQSLRQGEVA</sequence>
<accession>A0A1G4U5B3</accession>
<dbReference type="SUPFAM" id="SSF47336">
    <property type="entry name" value="ACP-like"/>
    <property type="match status" value="1"/>
</dbReference>
<evidence type="ECO:0000259" key="1">
    <source>
        <dbReference type="PROSITE" id="PS50075"/>
    </source>
</evidence>
<dbReference type="AlphaFoldDB" id="A0A1G4U5B3"/>
<dbReference type="InterPro" id="IPR009081">
    <property type="entry name" value="PP-bd_ACP"/>
</dbReference>
<proteinExistence type="predicted"/>
<dbReference type="EMBL" id="FMTM01000018">
    <property type="protein sequence ID" value="SCW88818.1"/>
    <property type="molecule type" value="Genomic_DNA"/>
</dbReference>